<dbReference type="Proteomes" id="UP000031364">
    <property type="component" value="Unassembled WGS sequence"/>
</dbReference>
<keyword evidence="2" id="KW-1185">Reference proteome</keyword>
<gene>
    <name evidence="1" type="ORF">FG87_21945</name>
</gene>
<reference evidence="1 2" key="1">
    <citation type="journal article" date="2014" name="Int. J. Syst. Evol. Microbiol.">
        <title>Nocardia vulneris sp. nov., isolated from wounds of human patients in North America.</title>
        <authorList>
            <person name="Lasker B.A."/>
            <person name="Bell M."/>
            <person name="Klenk H.P."/>
            <person name="Sproer C."/>
            <person name="Schumann C."/>
            <person name="Schumann P."/>
            <person name="Brown J.M."/>
        </authorList>
    </citation>
    <scope>NUCLEOTIDE SEQUENCE [LARGE SCALE GENOMIC DNA]</scope>
    <source>
        <strain evidence="1 2">W9851</strain>
    </source>
</reference>
<dbReference type="EMBL" id="JNFP01000026">
    <property type="protein sequence ID" value="KIA63029.1"/>
    <property type="molecule type" value="Genomic_DNA"/>
</dbReference>
<organism evidence="1 2">
    <name type="scientific">Nocardia vulneris</name>
    <dbReference type="NCBI Taxonomy" id="1141657"/>
    <lineage>
        <taxon>Bacteria</taxon>
        <taxon>Bacillati</taxon>
        <taxon>Actinomycetota</taxon>
        <taxon>Actinomycetes</taxon>
        <taxon>Mycobacteriales</taxon>
        <taxon>Nocardiaceae</taxon>
        <taxon>Nocardia</taxon>
    </lineage>
</organism>
<name>A0ABR4ZD07_9NOCA</name>
<evidence type="ECO:0000313" key="2">
    <source>
        <dbReference type="Proteomes" id="UP000031364"/>
    </source>
</evidence>
<comment type="caution">
    <text evidence="1">The sequence shown here is derived from an EMBL/GenBank/DDBJ whole genome shotgun (WGS) entry which is preliminary data.</text>
</comment>
<sequence>MNAPVNKYGTEIRVGQTWADNDPRSAGRTLRVLSFTDDVEPRAVCSVETEPGGERAKRWRTVRIKLDRLHPTSTGYRLVEDGAA</sequence>
<accession>A0ABR4ZD07</accession>
<evidence type="ECO:0000313" key="1">
    <source>
        <dbReference type="EMBL" id="KIA63029.1"/>
    </source>
</evidence>
<dbReference type="RefSeq" id="WP_043673655.1">
    <property type="nucleotide sequence ID" value="NZ_BDCI01000004.1"/>
</dbReference>
<proteinExistence type="predicted"/>
<protein>
    <submittedName>
        <fullName evidence="1">Uncharacterized protein</fullName>
    </submittedName>
</protein>